<dbReference type="EMBL" id="JAAKZY010000044">
    <property type="protein sequence ID" value="NGO09095.1"/>
    <property type="molecule type" value="Genomic_DNA"/>
</dbReference>
<organism evidence="2 3">
    <name type="scientific">Streptomyces scabichelini</name>
    <dbReference type="NCBI Taxonomy" id="2711217"/>
    <lineage>
        <taxon>Bacteria</taxon>
        <taxon>Bacillati</taxon>
        <taxon>Actinomycetota</taxon>
        <taxon>Actinomycetes</taxon>
        <taxon>Kitasatosporales</taxon>
        <taxon>Streptomycetaceae</taxon>
        <taxon>Streptomyces</taxon>
    </lineage>
</organism>
<feature type="compositionally biased region" description="Basic and acidic residues" evidence="1">
    <location>
        <begin position="145"/>
        <end position="155"/>
    </location>
</feature>
<evidence type="ECO:0000313" key="3">
    <source>
        <dbReference type="Proteomes" id="UP000472335"/>
    </source>
</evidence>
<evidence type="ECO:0000313" key="2">
    <source>
        <dbReference type="EMBL" id="NGO09095.1"/>
    </source>
</evidence>
<proteinExistence type="predicted"/>
<comment type="caution">
    <text evidence="2">The sequence shown here is derived from an EMBL/GenBank/DDBJ whole genome shotgun (WGS) entry which is preliminary data.</text>
</comment>
<protein>
    <submittedName>
        <fullName evidence="2">Nucleopolyhedrovirus P10 family protein</fullName>
    </submittedName>
</protein>
<gene>
    <name evidence="2" type="ORF">G5C60_16185</name>
</gene>
<name>A0A6G4V5A1_9ACTN</name>
<feature type="compositionally biased region" description="Acidic residues" evidence="1">
    <location>
        <begin position="158"/>
        <end position="168"/>
    </location>
</feature>
<sequence length="255" mass="26771">MTADQWAQAVRRQLRFGRLLPLGGARDGAWLAESAADAVLRRAARHVPGIHLGTLRLTLADPDQTYVAAVPPPPSALPPGSLRISGEFTATLATGEPLPALASRLRAALAEAATERLGLSVTEVDLRVTGLLEEGDAGVAEGDGSDVRPDERQQTEESQPESEPELGDDESRVAAAALAVPGVTRLTGTLGGLRRPVHIEEGPGEGALPRRHVRVELEVHADRRTLEVAREVRAAASEALPDHPSVAVLVTGVTG</sequence>
<keyword evidence="3" id="KW-1185">Reference proteome</keyword>
<accession>A0A6G4V5A1</accession>
<dbReference type="Proteomes" id="UP000472335">
    <property type="component" value="Unassembled WGS sequence"/>
</dbReference>
<evidence type="ECO:0000256" key="1">
    <source>
        <dbReference type="SAM" id="MobiDB-lite"/>
    </source>
</evidence>
<feature type="region of interest" description="Disordered" evidence="1">
    <location>
        <begin position="133"/>
        <end position="170"/>
    </location>
</feature>
<reference evidence="2 3" key="1">
    <citation type="submission" date="2020-02" db="EMBL/GenBank/DDBJ databases">
        <title>Whole-genome analyses of novel actinobacteria.</title>
        <authorList>
            <person name="Sahin N."/>
            <person name="Gencbay T."/>
        </authorList>
    </citation>
    <scope>NUCLEOTIDE SEQUENCE [LARGE SCALE GENOMIC DNA]</scope>
    <source>
        <strain evidence="2 3">HC44</strain>
    </source>
</reference>
<dbReference type="AlphaFoldDB" id="A0A6G4V5A1"/>
<dbReference type="RefSeq" id="WP_165259720.1">
    <property type="nucleotide sequence ID" value="NZ_JAAKZY010000044.1"/>
</dbReference>